<keyword evidence="3" id="KW-1185">Reference proteome</keyword>
<dbReference type="STRING" id="45607.A0A2T0FH56"/>
<dbReference type="RefSeq" id="XP_024664255.1">
    <property type="nucleotide sequence ID" value="XM_024808487.1"/>
</dbReference>
<dbReference type="AlphaFoldDB" id="A0A2T0FH56"/>
<dbReference type="Proteomes" id="UP000238350">
    <property type="component" value="Unassembled WGS sequence"/>
</dbReference>
<feature type="compositionally biased region" description="Low complexity" evidence="1">
    <location>
        <begin position="297"/>
        <end position="309"/>
    </location>
</feature>
<dbReference type="InterPro" id="IPR035189">
    <property type="entry name" value="Std1/Mth1"/>
</dbReference>
<dbReference type="EMBL" id="NDIQ01000021">
    <property type="protein sequence ID" value="PRT54310.1"/>
    <property type="molecule type" value="Genomic_DNA"/>
</dbReference>
<feature type="compositionally biased region" description="Polar residues" evidence="1">
    <location>
        <begin position="277"/>
        <end position="291"/>
    </location>
</feature>
<evidence type="ECO:0000313" key="2">
    <source>
        <dbReference type="EMBL" id="PRT54310.1"/>
    </source>
</evidence>
<comment type="caution">
    <text evidence="2">The sequence shown here is derived from an EMBL/GenBank/DDBJ whole genome shotgun (WGS) entry which is preliminary data.</text>
</comment>
<feature type="region of interest" description="Disordered" evidence="1">
    <location>
        <begin position="209"/>
        <end position="338"/>
    </location>
</feature>
<evidence type="ECO:0000256" key="1">
    <source>
        <dbReference type="SAM" id="MobiDB-lite"/>
    </source>
</evidence>
<name>A0A2T0FH56_9ASCO</name>
<gene>
    <name evidence="2" type="ORF">B9G98_01930</name>
</gene>
<organism evidence="2 3">
    <name type="scientific">Wickerhamiella sorbophila</name>
    <dbReference type="NCBI Taxonomy" id="45607"/>
    <lineage>
        <taxon>Eukaryota</taxon>
        <taxon>Fungi</taxon>
        <taxon>Dikarya</taxon>
        <taxon>Ascomycota</taxon>
        <taxon>Saccharomycotina</taxon>
        <taxon>Dipodascomycetes</taxon>
        <taxon>Dipodascales</taxon>
        <taxon>Trichomonascaceae</taxon>
        <taxon>Wickerhamiella</taxon>
    </lineage>
</organism>
<accession>A0A2T0FH56</accession>
<feature type="compositionally biased region" description="Low complexity" evidence="1">
    <location>
        <begin position="209"/>
        <end position="255"/>
    </location>
</feature>
<sequence>MDVFKAMWRPRGNISIPTYKQGDQEDGADLQVKSLFYMFRRLRIANNTYMPGSSLKQLVEPIPELSDEDLANLDKMYNLAGFEHVLLHDPHRVLVDWVKNRFRCLLLLSHMPQMDLPKFPDQGFRFAVLPPDASTDEYIRTLTESDIYREHPLTPAVRRSVAESVLKKHNKRDLNSRAQIIQEYLWGLGVEIQVARLYKASLKAAGISSPIASPTASPTASPMGSPTLSSLSLPPGSPTAVPRSPAARSPSPIRIKATPKVAPPLSPRGRAVPAPSSPIQRLRTPSPSKSPTRIRLSPTQPSAAPASPTLRVRQSVNNLKSPPKLSKPEGAVDSTHRQQILKQARQAVFARMDKEKSVVALECSC</sequence>
<dbReference type="OrthoDB" id="4088889at2759"/>
<protein>
    <submittedName>
        <fullName evidence="2">Uncharacterized protein</fullName>
    </submittedName>
</protein>
<evidence type="ECO:0000313" key="3">
    <source>
        <dbReference type="Proteomes" id="UP000238350"/>
    </source>
</evidence>
<dbReference type="GeneID" id="36515678"/>
<dbReference type="Pfam" id="PF17235">
    <property type="entry name" value="STD1"/>
    <property type="match status" value="1"/>
</dbReference>
<proteinExistence type="predicted"/>
<reference evidence="2 3" key="1">
    <citation type="submission" date="2017-04" db="EMBL/GenBank/DDBJ databases">
        <title>Genome sequencing of [Candida] sorbophila.</title>
        <authorList>
            <person name="Ahn J.O."/>
        </authorList>
    </citation>
    <scope>NUCLEOTIDE SEQUENCE [LARGE SCALE GENOMIC DNA]</scope>
    <source>
        <strain evidence="2 3">DS02</strain>
    </source>
</reference>